<keyword evidence="6 9" id="KW-0067">ATP-binding</keyword>
<dbReference type="SUPFAM" id="SSF54495">
    <property type="entry name" value="UBC-like"/>
    <property type="match status" value="1"/>
</dbReference>
<evidence type="ECO:0000256" key="9">
    <source>
        <dbReference type="RuleBase" id="RU362109"/>
    </source>
</evidence>
<dbReference type="RefSeq" id="XP_059737899.1">
    <property type="nucleotide sequence ID" value="XM_059881916.1"/>
</dbReference>
<sequence length="197" mass="22170">MDWLDLLAVQGTLKSFLQHHSSKASILHHSAFFTVQLSHPYMTTGKTIALTRRTFVGKELSDLQRDPPAHCSAGPVGDDLFHWQATIMGPPDSAYQGGVFFLTVHFPTDYPFKPPKIAFTTKIYHPNINSNGSICLDILRSQWSPALTVSKVLLSICSLLCDPNPDDPLVPDIAQIYKSDKEKYNRHAREWTQKYAM</sequence>
<dbReference type="PANTHER" id="PTHR24068">
    <property type="entry name" value="UBIQUITIN-CONJUGATING ENZYME E2"/>
    <property type="match status" value="1"/>
</dbReference>
<dbReference type="InterPro" id="IPR016135">
    <property type="entry name" value="UBQ-conjugating_enzyme/RWD"/>
</dbReference>
<dbReference type="GO" id="GO:0061631">
    <property type="term" value="F:ubiquitin conjugating enzyme activity"/>
    <property type="evidence" value="ECO:0007669"/>
    <property type="project" value="UniProtKB-EC"/>
</dbReference>
<dbReference type="Gene3D" id="3.10.110.10">
    <property type="entry name" value="Ubiquitin Conjugating Enzyme"/>
    <property type="match status" value="1"/>
</dbReference>
<evidence type="ECO:0000313" key="12">
    <source>
        <dbReference type="Proteomes" id="UP000009136"/>
    </source>
</evidence>
<dbReference type="InterPro" id="IPR000608">
    <property type="entry name" value="UBC"/>
</dbReference>
<proteinExistence type="inferred from homology"/>
<feature type="domain" description="UBC core" evidence="10">
    <location>
        <begin position="51"/>
        <end position="197"/>
    </location>
</feature>
<dbReference type="GeneID" id="535287"/>
<dbReference type="AlphaFoldDB" id="A0AAA9T931"/>
<dbReference type="Proteomes" id="UP000009136">
    <property type="component" value="Chromosome 26"/>
</dbReference>
<dbReference type="PROSITE" id="PS50127">
    <property type="entry name" value="UBC_2"/>
    <property type="match status" value="1"/>
</dbReference>
<evidence type="ECO:0000256" key="4">
    <source>
        <dbReference type="ARBA" id="ARBA00022741"/>
    </source>
</evidence>
<keyword evidence="3" id="KW-0808">Transferase</keyword>
<evidence type="ECO:0000259" key="10">
    <source>
        <dbReference type="PROSITE" id="PS50127"/>
    </source>
</evidence>
<feature type="active site" description="Glycyl thioester intermediate" evidence="8">
    <location>
        <position position="135"/>
    </location>
</feature>
<dbReference type="InterPro" id="IPR023313">
    <property type="entry name" value="UBQ-conjugating_AS"/>
</dbReference>
<dbReference type="CTD" id="7321"/>
<reference evidence="11" key="3">
    <citation type="submission" date="2025-09" db="UniProtKB">
        <authorList>
            <consortium name="Ensembl"/>
        </authorList>
    </citation>
    <scope>IDENTIFICATION</scope>
    <source>
        <strain evidence="11">Hereford</strain>
    </source>
</reference>
<accession>A0AAA9T931</accession>
<evidence type="ECO:0000256" key="2">
    <source>
        <dbReference type="ARBA" id="ARBA00004906"/>
    </source>
</evidence>
<organism evidence="11 12">
    <name type="scientific">Bos taurus</name>
    <name type="common">Bovine</name>
    <dbReference type="NCBI Taxonomy" id="9913"/>
    <lineage>
        <taxon>Eukaryota</taxon>
        <taxon>Metazoa</taxon>
        <taxon>Chordata</taxon>
        <taxon>Craniata</taxon>
        <taxon>Vertebrata</taxon>
        <taxon>Euteleostomi</taxon>
        <taxon>Mammalia</taxon>
        <taxon>Eutheria</taxon>
        <taxon>Laurasiatheria</taxon>
        <taxon>Artiodactyla</taxon>
        <taxon>Ruminantia</taxon>
        <taxon>Pecora</taxon>
        <taxon>Bovidae</taxon>
        <taxon>Bovinae</taxon>
        <taxon>Bos</taxon>
    </lineage>
</organism>
<reference evidence="11" key="2">
    <citation type="submission" date="2025-08" db="UniProtKB">
        <authorList>
            <consortium name="Ensembl"/>
        </authorList>
    </citation>
    <scope>IDENTIFICATION</scope>
    <source>
        <strain evidence="11">Hereford</strain>
    </source>
</reference>
<gene>
    <name evidence="11" type="primary">UBE2D1</name>
</gene>
<evidence type="ECO:0000256" key="3">
    <source>
        <dbReference type="ARBA" id="ARBA00022679"/>
    </source>
</evidence>
<dbReference type="FunFam" id="3.10.110.10:FF:000101">
    <property type="entry name" value="Ubiquitin-conjugating enzyme E2 D2"/>
    <property type="match status" value="1"/>
</dbReference>
<keyword evidence="5 9" id="KW-0833">Ubl conjugation pathway</keyword>
<evidence type="ECO:0000256" key="7">
    <source>
        <dbReference type="ARBA" id="ARBA00035845"/>
    </source>
</evidence>
<comment type="catalytic activity">
    <reaction evidence="7">
        <text>S-ubiquitinyl-[E1 ubiquitin-activating enzyme]-L-cysteine + [acceptor protein]-L-lysine = [E1 ubiquitin-activating enzyme]-L-cysteine + N(6)-monoubiquitinyl-[acceptor protein]-L-lysine.</text>
        <dbReference type="EC" id="2.3.2.24"/>
    </reaction>
</comment>
<keyword evidence="12" id="KW-1185">Reference proteome</keyword>
<evidence type="ECO:0000256" key="1">
    <source>
        <dbReference type="ARBA" id="ARBA00000485"/>
    </source>
</evidence>
<protein>
    <submittedName>
        <fullName evidence="11">Ubiquitin conjugating enzyme E2 D1</fullName>
    </submittedName>
</protein>
<evidence type="ECO:0000256" key="5">
    <source>
        <dbReference type="ARBA" id="ARBA00022786"/>
    </source>
</evidence>
<evidence type="ECO:0000256" key="8">
    <source>
        <dbReference type="PROSITE-ProRule" id="PRU10133"/>
    </source>
</evidence>
<dbReference type="SMART" id="SM00212">
    <property type="entry name" value="UBCc"/>
    <property type="match status" value="1"/>
</dbReference>
<keyword evidence="4 9" id="KW-0547">Nucleotide-binding</keyword>
<evidence type="ECO:0000256" key="6">
    <source>
        <dbReference type="ARBA" id="ARBA00022840"/>
    </source>
</evidence>
<dbReference type="GO" id="GO:0005524">
    <property type="term" value="F:ATP binding"/>
    <property type="evidence" value="ECO:0007669"/>
    <property type="project" value="UniProtKB-UniRule"/>
</dbReference>
<dbReference type="CDD" id="cd23792">
    <property type="entry name" value="UBCc_UBE2D"/>
    <property type="match status" value="1"/>
</dbReference>
<dbReference type="GeneTree" id="ENSGT00940000155109"/>
<name>A0AAA9T931_BOVIN</name>
<comment type="similarity">
    <text evidence="9">Belongs to the ubiquitin-conjugating enzyme family.</text>
</comment>
<comment type="catalytic activity">
    <reaction evidence="1">
        <text>S-ubiquitinyl-[E1 ubiquitin-activating enzyme]-L-cysteine + [E2 ubiquitin-conjugating enzyme]-L-cysteine = [E1 ubiquitin-activating enzyme]-L-cysteine + S-ubiquitinyl-[E2 ubiquitin-conjugating enzyme]-L-cysteine.</text>
        <dbReference type="EC" id="2.3.2.23"/>
    </reaction>
</comment>
<dbReference type="Ensembl" id="ENSBTAT00000120933.1">
    <property type="protein sequence ID" value="ENSBTAP00000093354.1"/>
    <property type="gene ID" value="ENSBTAG00000020796.8"/>
</dbReference>
<evidence type="ECO:0000313" key="11">
    <source>
        <dbReference type="Ensembl" id="ENSBTAP00000093354.1"/>
    </source>
</evidence>
<dbReference type="Pfam" id="PF00179">
    <property type="entry name" value="UQ_con"/>
    <property type="match status" value="1"/>
</dbReference>
<dbReference type="PROSITE" id="PS00183">
    <property type="entry name" value="UBC_1"/>
    <property type="match status" value="1"/>
</dbReference>
<comment type="pathway">
    <text evidence="2">Protein modification; protein ubiquitination.</text>
</comment>
<reference evidence="11" key="1">
    <citation type="submission" date="2018-03" db="EMBL/GenBank/DDBJ databases">
        <title>ARS-UCD1.2.</title>
        <authorList>
            <person name="Rosen B.D."/>
            <person name="Bickhart D.M."/>
            <person name="Koren S."/>
            <person name="Schnabel R.D."/>
            <person name="Hall R."/>
            <person name="Zimin A."/>
            <person name="Dreischer C."/>
            <person name="Schultheiss S."/>
            <person name="Schroeder S.G."/>
            <person name="Elsik C.G."/>
            <person name="Couldrey C."/>
            <person name="Liu G.E."/>
            <person name="Van Tassell C.P."/>
            <person name="Phillippy A.M."/>
            <person name="Smith T.P.L."/>
            <person name="Medrano J.F."/>
        </authorList>
    </citation>
    <scope>NUCLEOTIDE SEQUENCE [LARGE SCALE GENOMIC DNA]</scope>
    <source>
        <strain evidence="11">Hereford</strain>
    </source>
</reference>